<keyword evidence="6" id="KW-0378">Hydrolase</keyword>
<dbReference type="GO" id="GO:0016787">
    <property type="term" value="F:hydrolase activity"/>
    <property type="evidence" value="ECO:0007669"/>
    <property type="project" value="UniProtKB-KW"/>
</dbReference>
<proteinExistence type="predicted"/>
<feature type="region of interest" description="Disordered" evidence="1">
    <location>
        <begin position="567"/>
        <end position="587"/>
    </location>
</feature>
<evidence type="ECO:0000259" key="5">
    <source>
        <dbReference type="Pfam" id="PF14509"/>
    </source>
</evidence>
<name>A0A545TSB0_9GAMM</name>
<dbReference type="EMBL" id="VHSG01000010">
    <property type="protein sequence ID" value="TQV80099.1"/>
    <property type="molecule type" value="Genomic_DNA"/>
</dbReference>
<evidence type="ECO:0000256" key="1">
    <source>
        <dbReference type="SAM" id="MobiDB-lite"/>
    </source>
</evidence>
<feature type="domain" description="Glycosyl-hydrolase 97 N-terminal" evidence="4">
    <location>
        <begin position="62"/>
        <end position="310"/>
    </location>
</feature>
<dbReference type="RefSeq" id="WP_142904198.1">
    <property type="nucleotide sequence ID" value="NZ_ML660092.1"/>
</dbReference>
<dbReference type="InterPro" id="IPR019563">
    <property type="entry name" value="GH97_catalytic"/>
</dbReference>
<comment type="caution">
    <text evidence="6">The sequence shown here is derived from an EMBL/GenBank/DDBJ whole genome shotgun (WGS) entry which is preliminary data.</text>
</comment>
<keyword evidence="2" id="KW-1133">Transmembrane helix</keyword>
<dbReference type="OrthoDB" id="57532at2"/>
<evidence type="ECO:0000256" key="2">
    <source>
        <dbReference type="SAM" id="Phobius"/>
    </source>
</evidence>
<reference evidence="6 7" key="1">
    <citation type="submission" date="2019-06" db="EMBL/GenBank/DDBJ databases">
        <title>Whole genome sequence for Cellvibrionaceae sp. R142.</title>
        <authorList>
            <person name="Wang G."/>
        </authorList>
    </citation>
    <scope>NUCLEOTIDE SEQUENCE [LARGE SCALE GENOMIC DNA]</scope>
    <source>
        <strain evidence="6 7">R142</strain>
    </source>
</reference>
<dbReference type="InterPro" id="IPR014718">
    <property type="entry name" value="GH-type_carb-bd"/>
</dbReference>
<dbReference type="InterPro" id="IPR013785">
    <property type="entry name" value="Aldolase_TIM"/>
</dbReference>
<evidence type="ECO:0000259" key="3">
    <source>
        <dbReference type="Pfam" id="PF10566"/>
    </source>
</evidence>
<gene>
    <name evidence="6" type="ORF">FKG94_10545</name>
</gene>
<evidence type="ECO:0000259" key="4">
    <source>
        <dbReference type="Pfam" id="PF14508"/>
    </source>
</evidence>
<feature type="transmembrane region" description="Helical" evidence="2">
    <location>
        <begin position="20"/>
        <end position="44"/>
    </location>
</feature>
<dbReference type="PANTHER" id="PTHR35803">
    <property type="entry name" value="GLUCAN 1,4-ALPHA-GLUCOSIDASE SUSB-RELATED"/>
    <property type="match status" value="1"/>
</dbReference>
<protein>
    <submittedName>
        <fullName evidence="6">Glycoside hydrolase family 97 protein</fullName>
    </submittedName>
</protein>
<dbReference type="Gene3D" id="3.20.20.70">
    <property type="entry name" value="Aldolase class I"/>
    <property type="match status" value="1"/>
</dbReference>
<dbReference type="AlphaFoldDB" id="A0A545TSB0"/>
<organism evidence="6 7">
    <name type="scientific">Exilibacterium tricleocarpae</name>
    <dbReference type="NCBI Taxonomy" id="2591008"/>
    <lineage>
        <taxon>Bacteria</taxon>
        <taxon>Pseudomonadati</taxon>
        <taxon>Pseudomonadota</taxon>
        <taxon>Gammaproteobacteria</taxon>
        <taxon>Cellvibrionales</taxon>
        <taxon>Cellvibrionaceae</taxon>
        <taxon>Exilibacterium</taxon>
    </lineage>
</organism>
<dbReference type="Pfam" id="PF14509">
    <property type="entry name" value="GH97_C"/>
    <property type="match status" value="1"/>
</dbReference>
<dbReference type="InterPro" id="IPR029483">
    <property type="entry name" value="GH97_C"/>
</dbReference>
<evidence type="ECO:0000313" key="7">
    <source>
        <dbReference type="Proteomes" id="UP000319732"/>
    </source>
</evidence>
<dbReference type="GO" id="GO:0030246">
    <property type="term" value="F:carbohydrate binding"/>
    <property type="evidence" value="ECO:0007669"/>
    <property type="project" value="InterPro"/>
</dbReference>
<dbReference type="Pfam" id="PF10566">
    <property type="entry name" value="Glyco_hydro_97"/>
    <property type="match status" value="1"/>
</dbReference>
<keyword evidence="7" id="KW-1185">Reference proteome</keyword>
<dbReference type="Pfam" id="PF14508">
    <property type="entry name" value="GH97_N"/>
    <property type="match status" value="1"/>
</dbReference>
<feature type="domain" description="Glycosyl-hydrolase 97 C-terminal oligomerisation" evidence="5">
    <location>
        <begin position="644"/>
        <end position="744"/>
    </location>
</feature>
<evidence type="ECO:0000313" key="6">
    <source>
        <dbReference type="EMBL" id="TQV80099.1"/>
    </source>
</evidence>
<dbReference type="InterPro" id="IPR029486">
    <property type="entry name" value="GH97_N"/>
</dbReference>
<dbReference type="Gene3D" id="2.70.98.10">
    <property type="match status" value="1"/>
</dbReference>
<keyword evidence="2" id="KW-0472">Membrane</keyword>
<sequence>MIDFRRLVQVFYRSIPAGRIARVAATARCSALFGTGVVAVLLLLAGCSGTVPQQGVVGSAVSPNGLLKVSLSLDDYGTAHYAVTYRDKPLLENSVLGLQFAGDTPQHNSYTVLEVTRQSHRATWEQPWGEQRFVDDHYEELLVAMQQRQAPRRKLSVRVRVFDDGLGLRYEMPALPADTVLQIDRELTEFKPVGDYRAWVTPALSPFRYEYLYESQPLDAVAKVHTPLTLQSSEGIHISIHEAALTDFASMILAGDGGGGLLAELVPRADGSAVKLAGGNKRVSPWRTIQVADNAAGLVESTLQLNLNEPNALADTAWIQPGKYVGVWWEMHRAVKTWGSGPAHGATTENTRRHIDFAARYGFEGVLVEGWNQGWDGNWLKNRWQFKYDTPYADFDLDYLVDYARQRNVGLILQNETAGGVANYEQHLAAAFKKYGDLGIIGVKTGYVAEGQDIDIADAEGRINKEWHHGQPMVNHFRRVVKEAAANKLMIVSHEPIKGTGIRRTFPNMMTREAARGQEYNAWSEGNPPAHTTILPFTRMLAGPMDFTPGIFDLLFESSQPETRATASIFENDSTGGEDSGEDDDTTKKAAETITILETRIHTTLAKQLALYVVVYSPLQMVPDFPENYEGHPMFTFVVDVPVDWAETRAINGEIGDYFTVARKDRDSEDWYIGSVTDENGRELQVPLDFLTPGVAYVADIYRDGDDADWRSRPLAYAIEQRTVTSADSLTIKLAPGGGQAVRLRPQ</sequence>
<keyword evidence="2" id="KW-0812">Transmembrane</keyword>
<feature type="domain" description="Glycosyl-hydrolase 97 catalytic" evidence="3">
    <location>
        <begin position="328"/>
        <end position="515"/>
    </location>
</feature>
<dbReference type="Proteomes" id="UP000319732">
    <property type="component" value="Unassembled WGS sequence"/>
</dbReference>
<dbReference type="InterPro" id="IPR052720">
    <property type="entry name" value="Glycosyl_hydrolase_97"/>
</dbReference>
<accession>A0A545TSB0</accession>
<dbReference type="PANTHER" id="PTHR35803:SF1">
    <property type="entry name" value="GLUCAN 1,4-ALPHA-GLUCOSIDASE SUSB"/>
    <property type="match status" value="1"/>
</dbReference>